<dbReference type="EMBL" id="JAFHKK010000004">
    <property type="protein sequence ID" value="MBN2963728.1"/>
    <property type="molecule type" value="Genomic_DNA"/>
</dbReference>
<dbReference type="RefSeq" id="WP_205458170.1">
    <property type="nucleotide sequence ID" value="NZ_JAFHKK010000004.1"/>
</dbReference>
<feature type="transmembrane region" description="Helical" evidence="1">
    <location>
        <begin position="5"/>
        <end position="22"/>
    </location>
</feature>
<keyword evidence="3" id="KW-1185">Reference proteome</keyword>
<dbReference type="Proteomes" id="UP000703590">
    <property type="component" value="Unassembled WGS sequence"/>
</dbReference>
<keyword evidence="1" id="KW-0472">Membrane</keyword>
<reference evidence="2" key="2">
    <citation type="submission" date="2021-02" db="EMBL/GenBank/DDBJ databases">
        <authorList>
            <person name="Merkel A.Y."/>
        </authorList>
    </citation>
    <scope>NUCLEOTIDE SEQUENCE</scope>
    <source>
        <strain evidence="2">T05b</strain>
    </source>
</reference>
<feature type="transmembrane region" description="Helical" evidence="1">
    <location>
        <begin position="210"/>
        <end position="231"/>
    </location>
</feature>
<feature type="transmembrane region" description="Helical" evidence="1">
    <location>
        <begin position="28"/>
        <end position="49"/>
    </location>
</feature>
<sequence length="232" mass="25849">MFSKSLVTNLICVGFVVLSFVFDAKPLLIAGLFGLSGALTNQLAVHMLFEKVPFLYGSGVILLRFEAFKEAVKTLMMEQFFTQEQLDAFFANQEKRIDLSPLIEGTDFSPTFDALSQSVMESKFGSMLGMFGGEKALDSLREPFSNRLRESLKKLVSSDAFSIQMHEALHRSSLGEDTLAMVEGIIEKRLNELTPVMVKEMVQRLIHEHLGWLVVWGGFFGALIGLLSSLVL</sequence>
<name>A0ABS2WQQ7_9BACT</name>
<reference evidence="2" key="1">
    <citation type="submission" date="2021-02" db="EMBL/GenBank/DDBJ databases">
        <title>Sulfurospirillum tamanensis sp. nov.</title>
        <authorList>
            <person name="Frolova A."/>
            <person name="Merkel A."/>
            <person name="Slobodkin A."/>
        </authorList>
    </citation>
    <scope>NUCLEOTIDE SEQUENCE</scope>
    <source>
        <strain evidence="2">T05b</strain>
    </source>
</reference>
<keyword evidence="1" id="KW-0812">Transmembrane</keyword>
<evidence type="ECO:0000313" key="2">
    <source>
        <dbReference type="EMBL" id="MBN2963728.1"/>
    </source>
</evidence>
<accession>A0ABS2WQQ7</accession>
<protein>
    <submittedName>
        <fullName evidence="2">DUF445 domain-containing protein</fullName>
    </submittedName>
</protein>
<gene>
    <name evidence="2" type="ORF">JWV37_02955</name>
</gene>
<proteinExistence type="predicted"/>
<evidence type="ECO:0000313" key="3">
    <source>
        <dbReference type="Proteomes" id="UP000703590"/>
    </source>
</evidence>
<evidence type="ECO:0000256" key="1">
    <source>
        <dbReference type="SAM" id="Phobius"/>
    </source>
</evidence>
<dbReference type="PANTHER" id="PTHR38568:SF1">
    <property type="entry name" value="DUF445 DOMAIN-CONTAINING PROTEIN"/>
    <property type="match status" value="1"/>
</dbReference>
<dbReference type="PANTHER" id="PTHR38568">
    <property type="entry name" value="DUF445 DOMAIN-CONTAINING PROTEIN-RELATED"/>
    <property type="match status" value="1"/>
</dbReference>
<comment type="caution">
    <text evidence="2">The sequence shown here is derived from an EMBL/GenBank/DDBJ whole genome shotgun (WGS) entry which is preliminary data.</text>
</comment>
<organism evidence="2 3">
    <name type="scientific">Sulfurospirillum tamanense</name>
    <dbReference type="NCBI Taxonomy" id="2813362"/>
    <lineage>
        <taxon>Bacteria</taxon>
        <taxon>Pseudomonadati</taxon>
        <taxon>Campylobacterota</taxon>
        <taxon>Epsilonproteobacteria</taxon>
        <taxon>Campylobacterales</taxon>
        <taxon>Sulfurospirillaceae</taxon>
        <taxon>Sulfurospirillum</taxon>
    </lineage>
</organism>
<keyword evidence="1" id="KW-1133">Transmembrane helix</keyword>